<dbReference type="Pfam" id="PF10531">
    <property type="entry name" value="SLBB"/>
    <property type="match status" value="1"/>
</dbReference>
<dbReference type="InterPro" id="IPR003715">
    <property type="entry name" value="Poly_export_N"/>
</dbReference>
<dbReference type="PANTHER" id="PTHR33619:SF3">
    <property type="entry name" value="POLYSACCHARIDE EXPORT PROTEIN GFCE-RELATED"/>
    <property type="match status" value="1"/>
</dbReference>
<reference evidence="4 5" key="1">
    <citation type="submission" date="2016-10" db="EMBL/GenBank/DDBJ databases">
        <authorList>
            <person name="de Groot N.N."/>
        </authorList>
    </citation>
    <scope>NUCLEOTIDE SEQUENCE [LARGE SCALE GENOMIC DNA]</scope>
    <source>
        <strain evidence="4 5">DSM 15893</strain>
    </source>
</reference>
<evidence type="ECO:0000259" key="3">
    <source>
        <dbReference type="Pfam" id="PF10531"/>
    </source>
</evidence>
<dbReference type="Gene3D" id="3.10.560.10">
    <property type="entry name" value="Outer membrane lipoprotein wza domain like"/>
    <property type="match status" value="2"/>
</dbReference>
<accession>A0A1I5S8A0</accession>
<dbReference type="RefSeq" id="WP_074927410.1">
    <property type="nucleotide sequence ID" value="NZ_FOWR01000020.1"/>
</dbReference>
<proteinExistence type="predicted"/>
<dbReference type="EMBL" id="FOWR01000020">
    <property type="protein sequence ID" value="SFP66827.1"/>
    <property type="molecule type" value="Genomic_DNA"/>
</dbReference>
<keyword evidence="1" id="KW-0732">Signal</keyword>
<dbReference type="Pfam" id="PF02563">
    <property type="entry name" value="Poly_export"/>
    <property type="match status" value="1"/>
</dbReference>
<dbReference type="PANTHER" id="PTHR33619">
    <property type="entry name" value="POLYSACCHARIDE EXPORT PROTEIN GFCE-RELATED"/>
    <property type="match status" value="1"/>
</dbReference>
<evidence type="ECO:0000256" key="1">
    <source>
        <dbReference type="ARBA" id="ARBA00022729"/>
    </source>
</evidence>
<feature type="domain" description="Polysaccharide export protein N-terminal" evidence="2">
    <location>
        <begin position="107"/>
        <end position="180"/>
    </location>
</feature>
<evidence type="ECO:0000313" key="4">
    <source>
        <dbReference type="EMBL" id="SFP66827.1"/>
    </source>
</evidence>
<sequence>MNFVTIKLKRGFSIATLIALMGATFSSSLVLANPLSTNFSLLDESETAQLNVEEPNQYAAQSRSGLLLPGEADIKHLLPASGESLPPPYGANLFAGGYESERFDGLNDDYLIAAGDKLSIWLWGAVNMAEVVTVDNQGNIFLPNVGPIYVADTPASKINDVVTDRIRKIYKKNVSIYVNLLTATPVTVYISGAVIRPGQYAGVASDSILYFLKRAGGIDSERGSYRNIQVLRQGELLSEFDLYRFVQEGKLDHVNFKDGDTIFVNQQGPTISVSGTVKNPFQFEIDQPLTNGAALIELAKPYAKVSHVGVIGTRETGPFSRYLPMEAFKTFALQDGDKLIFNDDLRAQMLDIEISGSYLGPSYYAVNKQTRLHALLASIEVDPSLTDYPSIYILRDSVAERQKEMIEQSLQRLERSVFTAPASSDGEAAIRAREAEMVMAFTERARKIEPLGRVIVSDNNQVANILLEQGDTVVIPAKSDLIQVGGEVVMPQALVYNPNANIKDYIAWSGGFTERANYERPLIVKANGMIAFGENAKLQPGDQVLVLPRVDAKTMQTVKDITQIIYQIAIAANVVLD</sequence>
<evidence type="ECO:0000259" key="2">
    <source>
        <dbReference type="Pfam" id="PF02563"/>
    </source>
</evidence>
<dbReference type="AlphaFoldDB" id="A0A1I5S8A0"/>
<dbReference type="GO" id="GO:0015159">
    <property type="term" value="F:polysaccharide transmembrane transporter activity"/>
    <property type="evidence" value="ECO:0007669"/>
    <property type="project" value="InterPro"/>
</dbReference>
<feature type="domain" description="Soluble ligand binding" evidence="3">
    <location>
        <begin position="482"/>
        <end position="517"/>
    </location>
</feature>
<dbReference type="STRING" id="1121869.SAMN03084138_02816"/>
<organism evidence="4 5">
    <name type="scientific">Enterovibrio norvegicus DSM 15893</name>
    <dbReference type="NCBI Taxonomy" id="1121869"/>
    <lineage>
        <taxon>Bacteria</taxon>
        <taxon>Pseudomonadati</taxon>
        <taxon>Pseudomonadota</taxon>
        <taxon>Gammaproteobacteria</taxon>
        <taxon>Vibrionales</taxon>
        <taxon>Vibrionaceae</taxon>
        <taxon>Enterovibrio</taxon>
    </lineage>
</organism>
<dbReference type="InterPro" id="IPR019554">
    <property type="entry name" value="Soluble_ligand-bd"/>
</dbReference>
<evidence type="ECO:0000313" key="5">
    <source>
        <dbReference type="Proteomes" id="UP000182692"/>
    </source>
</evidence>
<dbReference type="Gene3D" id="3.30.1950.10">
    <property type="entry name" value="wza like domain"/>
    <property type="match status" value="1"/>
</dbReference>
<gene>
    <name evidence="4" type="ORF">SAMN03084138_02816</name>
</gene>
<dbReference type="InterPro" id="IPR049712">
    <property type="entry name" value="Poly_export"/>
</dbReference>
<dbReference type="GeneID" id="35870613"/>
<dbReference type="Proteomes" id="UP000182692">
    <property type="component" value="Unassembled WGS sequence"/>
</dbReference>
<name>A0A1I5S8A0_9GAMM</name>
<protein>
    <submittedName>
        <fullName evidence="4">Protein involved in polysaccharide export, contains SLBB domain of the beta-grasp fold</fullName>
    </submittedName>
</protein>